<feature type="compositionally biased region" description="Basic and acidic residues" evidence="13">
    <location>
        <begin position="544"/>
        <end position="568"/>
    </location>
</feature>
<dbReference type="PANTHER" id="PTHR12442:SF7">
    <property type="entry name" value="DYNEIN AXONEMAL INTERMEDIATE CHAIN 2"/>
    <property type="match status" value="1"/>
</dbReference>
<dbReference type="SMART" id="SM00320">
    <property type="entry name" value="WD40"/>
    <property type="match status" value="5"/>
</dbReference>
<reference evidence="14 15" key="1">
    <citation type="submission" date="2014-07" db="EMBL/GenBank/DDBJ databases">
        <title>Genomic and transcriptomic analysis on Apis cerana provide comprehensive insights into honey bee biology.</title>
        <authorList>
            <person name="Diao Q."/>
            <person name="Sun L."/>
            <person name="Zheng H."/>
            <person name="Zheng H."/>
            <person name="Xu S."/>
            <person name="Wang S."/>
            <person name="Zeng Z."/>
            <person name="Hu F."/>
            <person name="Su S."/>
            <person name="Wu J."/>
        </authorList>
    </citation>
    <scope>NUCLEOTIDE SEQUENCE [LARGE SCALE GENOMIC DNA]</scope>
    <source>
        <tissue evidence="14">Pupae without intestine</tissue>
    </source>
</reference>
<feature type="region of interest" description="Disordered" evidence="13">
    <location>
        <begin position="529"/>
        <end position="583"/>
    </location>
</feature>
<gene>
    <name evidence="14" type="ORF">APICC_09418</name>
</gene>
<dbReference type="OrthoDB" id="366230at2759"/>
<keyword evidence="11" id="KW-0966">Cell projection</keyword>
<keyword evidence="3" id="KW-0963">Cytoplasm</keyword>
<dbReference type="InterPro" id="IPR050687">
    <property type="entry name" value="Dynein_IC"/>
</dbReference>
<keyword evidence="7" id="KW-0243">Dynein</keyword>
<keyword evidence="4" id="KW-0853">WD repeat</keyword>
<accession>A0A2A3EMK5</accession>
<dbReference type="GO" id="GO:0036157">
    <property type="term" value="C:outer dynein arm"/>
    <property type="evidence" value="ECO:0007669"/>
    <property type="project" value="TreeGrafter"/>
</dbReference>
<keyword evidence="8" id="KW-0969">Cilium</keyword>
<keyword evidence="6" id="KW-0677">Repeat</keyword>
<name>A0A2A3EMK5_APICC</name>
<evidence type="ECO:0000256" key="9">
    <source>
        <dbReference type="ARBA" id="ARBA00023175"/>
    </source>
</evidence>
<comment type="similarity">
    <text evidence="2">Belongs to the dynein intermediate chain family.</text>
</comment>
<evidence type="ECO:0000256" key="12">
    <source>
        <dbReference type="SAM" id="Coils"/>
    </source>
</evidence>
<evidence type="ECO:0000256" key="5">
    <source>
        <dbReference type="ARBA" id="ARBA00022701"/>
    </source>
</evidence>
<dbReference type="InterPro" id="IPR036322">
    <property type="entry name" value="WD40_repeat_dom_sf"/>
</dbReference>
<dbReference type="SUPFAM" id="SSF50978">
    <property type="entry name" value="WD40 repeat-like"/>
    <property type="match status" value="1"/>
</dbReference>
<dbReference type="EMBL" id="KZ288210">
    <property type="protein sequence ID" value="PBC32937.1"/>
    <property type="molecule type" value="Genomic_DNA"/>
</dbReference>
<keyword evidence="12" id="KW-0175">Coiled coil</keyword>
<comment type="subcellular location">
    <subcellularLocation>
        <location evidence="1">Cytoplasm</location>
        <location evidence="1">Cytoskeleton</location>
        <location evidence="1">Cilium axoneme</location>
    </subcellularLocation>
</comment>
<dbReference type="Proteomes" id="UP000242457">
    <property type="component" value="Unassembled WGS sequence"/>
</dbReference>
<keyword evidence="10" id="KW-0206">Cytoskeleton</keyword>
<evidence type="ECO:0000256" key="1">
    <source>
        <dbReference type="ARBA" id="ARBA00004430"/>
    </source>
</evidence>
<dbReference type="GO" id="GO:0036158">
    <property type="term" value="P:outer dynein arm assembly"/>
    <property type="evidence" value="ECO:0007669"/>
    <property type="project" value="TreeGrafter"/>
</dbReference>
<evidence type="ECO:0000256" key="8">
    <source>
        <dbReference type="ARBA" id="ARBA00023069"/>
    </source>
</evidence>
<evidence type="ECO:0000313" key="15">
    <source>
        <dbReference type="Proteomes" id="UP000242457"/>
    </source>
</evidence>
<evidence type="ECO:0000256" key="10">
    <source>
        <dbReference type="ARBA" id="ARBA00023212"/>
    </source>
</evidence>
<feature type="region of interest" description="Disordered" evidence="13">
    <location>
        <begin position="850"/>
        <end position="871"/>
    </location>
</feature>
<evidence type="ECO:0000256" key="3">
    <source>
        <dbReference type="ARBA" id="ARBA00022490"/>
    </source>
</evidence>
<dbReference type="GO" id="GO:0003341">
    <property type="term" value="P:cilium movement"/>
    <property type="evidence" value="ECO:0007669"/>
    <property type="project" value="TreeGrafter"/>
</dbReference>
<dbReference type="GO" id="GO:0045503">
    <property type="term" value="F:dynein light chain binding"/>
    <property type="evidence" value="ECO:0007669"/>
    <property type="project" value="TreeGrafter"/>
</dbReference>
<dbReference type="InterPro" id="IPR001680">
    <property type="entry name" value="WD40_rpt"/>
</dbReference>
<dbReference type="AlphaFoldDB" id="A0A2A3EMK5"/>
<evidence type="ECO:0000256" key="7">
    <source>
        <dbReference type="ARBA" id="ARBA00023017"/>
    </source>
</evidence>
<dbReference type="STRING" id="94128.A0A2A3EMK5"/>
<sequence length="920" mass="108364">MLLTQYTYLKQRSQFGRQCVFKLEERIGVENIPPEPYLMEDYIYRSHNDAAVQMAPQFAAHEAQTIRKPIVNTGMYHEEGGWPKEVNYRDVEVTQRYRRRVEKDDIWAPSMRRLLSMMEHCVLENNTMNIYENFFDDLIPTRMAKEYNLRVVNLFEDPEAKTRPIRHLSWSPNNSDRLAAAYAYYEFEREGTTDLSPYSYVWDIENPNKALYTLKSQIPLMTVEFNPRDHVVLVSGLMNGQVCYWDLRTGENPISTSHEYVSHRHPAIQVLWIPSKTCTDVFSASTDGLVLWWDIRFPKKPTDKLVMDLDDPKRGNVYKATGITSLQFEQTMSSRFLAGTENGIVVNVNRRTDNPVEKLLVRFECYAGPVLAIDRNPVYTKNFLTVGNWSAKLWADDTKEGNLFSIREQTVDLTGGCWSKSRCSVFFTINTEGLLEVYDILLGMDKPLIDIRLCLDKLTAISSHDDGEFLAVGSQKGNVYLLECTKDLTTITKEDRIALNNYLDRCGKYERAIDNRMKEIRLAHHEVDETHVHDVKKPRRREAKKKEKHPEKEKEKNKEKEKDKEKNKERKRSRLSRVRKSIPKISAPELTKAETEYCRVIDEIMRKFMPLDEEDVEAAQPLLVDRTMVLRPEEEEEVEKEEAKKVRSVRRIRSRPKVEKPVKKIVEKPEVKEEEKLELELEKKKKEKRIRPKKILKKICPEPCIPEICCADMEEKLKQELEEKKKEEKRLKEDAIDRTKPFMIDNKWYKRLTDYIIHIPPPTRAFKRKILMMKNAPPYVLRKELTKAKKELRDWQERAIAKKLSTWTVAEKLLAPPVKVLKEVPDEDEKSIKSEDLREKEPHVVKRIISKRVRPPKKPVEPTKEELEQKKKQEQMEMWNLMKQKVTKFDIVKKRFYPRISAVLVHENDMKKPDEEQPKE</sequence>
<keyword evidence="9" id="KW-0505">Motor protein</keyword>
<dbReference type="Gene3D" id="2.130.10.10">
    <property type="entry name" value="YVTN repeat-like/Quinoprotein amine dehydrogenase"/>
    <property type="match status" value="2"/>
</dbReference>
<protein>
    <submittedName>
        <fullName evidence="14">Dynein intermediate chain 2, axonemal</fullName>
    </submittedName>
</protein>
<evidence type="ECO:0000313" key="14">
    <source>
        <dbReference type="EMBL" id="PBC32937.1"/>
    </source>
</evidence>
<evidence type="ECO:0000256" key="11">
    <source>
        <dbReference type="ARBA" id="ARBA00023273"/>
    </source>
</evidence>
<feature type="coiled-coil region" evidence="12">
    <location>
        <begin position="671"/>
        <end position="738"/>
    </location>
</feature>
<evidence type="ECO:0000256" key="13">
    <source>
        <dbReference type="SAM" id="MobiDB-lite"/>
    </source>
</evidence>
<proteinExistence type="inferred from homology"/>
<evidence type="ECO:0000256" key="4">
    <source>
        <dbReference type="ARBA" id="ARBA00022574"/>
    </source>
</evidence>
<evidence type="ECO:0000256" key="6">
    <source>
        <dbReference type="ARBA" id="ARBA00022737"/>
    </source>
</evidence>
<evidence type="ECO:0000256" key="2">
    <source>
        <dbReference type="ARBA" id="ARBA00011059"/>
    </source>
</evidence>
<keyword evidence="15" id="KW-1185">Reference proteome</keyword>
<feature type="compositionally biased region" description="Basic residues" evidence="13">
    <location>
        <begin position="569"/>
        <end position="582"/>
    </location>
</feature>
<keyword evidence="5" id="KW-0493">Microtubule</keyword>
<organism evidence="14 15">
    <name type="scientific">Apis cerana cerana</name>
    <name type="common">Oriental honeybee</name>
    <dbReference type="NCBI Taxonomy" id="94128"/>
    <lineage>
        <taxon>Eukaryota</taxon>
        <taxon>Metazoa</taxon>
        <taxon>Ecdysozoa</taxon>
        <taxon>Arthropoda</taxon>
        <taxon>Hexapoda</taxon>
        <taxon>Insecta</taxon>
        <taxon>Pterygota</taxon>
        <taxon>Neoptera</taxon>
        <taxon>Endopterygota</taxon>
        <taxon>Hymenoptera</taxon>
        <taxon>Apocrita</taxon>
        <taxon>Aculeata</taxon>
        <taxon>Apoidea</taxon>
        <taxon>Anthophila</taxon>
        <taxon>Apidae</taxon>
        <taxon>Apis</taxon>
    </lineage>
</organism>
<dbReference type="PANTHER" id="PTHR12442">
    <property type="entry name" value="DYNEIN INTERMEDIATE CHAIN"/>
    <property type="match status" value="1"/>
</dbReference>
<feature type="compositionally biased region" description="Basic and acidic residues" evidence="13">
    <location>
        <begin position="858"/>
        <end position="871"/>
    </location>
</feature>
<dbReference type="GO" id="GO:0045504">
    <property type="term" value="F:dynein heavy chain binding"/>
    <property type="evidence" value="ECO:0007669"/>
    <property type="project" value="TreeGrafter"/>
</dbReference>
<dbReference type="InterPro" id="IPR015943">
    <property type="entry name" value="WD40/YVTN_repeat-like_dom_sf"/>
</dbReference>
<dbReference type="GO" id="GO:0005874">
    <property type="term" value="C:microtubule"/>
    <property type="evidence" value="ECO:0007669"/>
    <property type="project" value="UniProtKB-KW"/>
</dbReference>